<dbReference type="InterPro" id="IPR039424">
    <property type="entry name" value="SBP_5"/>
</dbReference>
<evidence type="ECO:0000256" key="2">
    <source>
        <dbReference type="ARBA" id="ARBA00005695"/>
    </source>
</evidence>
<dbReference type="GO" id="GO:0015833">
    <property type="term" value="P:peptide transport"/>
    <property type="evidence" value="ECO:0007669"/>
    <property type="project" value="TreeGrafter"/>
</dbReference>
<dbReference type="PANTHER" id="PTHR30290">
    <property type="entry name" value="PERIPLASMIC BINDING COMPONENT OF ABC TRANSPORTER"/>
    <property type="match status" value="1"/>
</dbReference>
<gene>
    <name evidence="5" type="ORF">AOR01nite_11320</name>
</gene>
<reference evidence="5 6" key="1">
    <citation type="submission" date="2019-06" db="EMBL/GenBank/DDBJ databases">
        <title>Whole genome shotgun sequence of Acetobacter orleanensis NBRC 13752.</title>
        <authorList>
            <person name="Hosoyama A."/>
            <person name="Uohara A."/>
            <person name="Ohji S."/>
            <person name="Ichikawa N."/>
        </authorList>
    </citation>
    <scope>NUCLEOTIDE SEQUENCE [LARGE SCALE GENOMIC DNA]</scope>
    <source>
        <strain evidence="5 6">NBRC 13752</strain>
    </source>
</reference>
<keyword evidence="6" id="KW-1185">Reference proteome</keyword>
<protein>
    <submittedName>
        <fullName evidence="5">Peptide ABC transporter substrate-binding protein</fullName>
    </submittedName>
</protein>
<evidence type="ECO:0000313" key="5">
    <source>
        <dbReference type="EMBL" id="GEB82655.1"/>
    </source>
</evidence>
<dbReference type="AlphaFoldDB" id="A0A4Y3TPB4"/>
<dbReference type="GO" id="GO:0030288">
    <property type="term" value="C:outer membrane-bounded periplasmic space"/>
    <property type="evidence" value="ECO:0007669"/>
    <property type="project" value="UniProtKB-ARBA"/>
</dbReference>
<dbReference type="InterPro" id="IPR030678">
    <property type="entry name" value="Peptide/Ni-bd"/>
</dbReference>
<feature type="domain" description="Solute-binding protein family 5" evidence="4">
    <location>
        <begin position="98"/>
        <end position="485"/>
    </location>
</feature>
<dbReference type="Pfam" id="PF00496">
    <property type="entry name" value="SBP_bac_5"/>
    <property type="match status" value="1"/>
</dbReference>
<evidence type="ECO:0000256" key="3">
    <source>
        <dbReference type="SAM" id="SignalP"/>
    </source>
</evidence>
<dbReference type="GO" id="GO:0043190">
    <property type="term" value="C:ATP-binding cassette (ABC) transporter complex"/>
    <property type="evidence" value="ECO:0007669"/>
    <property type="project" value="InterPro"/>
</dbReference>
<dbReference type="Gene3D" id="3.40.190.10">
    <property type="entry name" value="Periplasmic binding protein-like II"/>
    <property type="match status" value="1"/>
</dbReference>
<feature type="signal peptide" evidence="3">
    <location>
        <begin position="1"/>
        <end position="27"/>
    </location>
</feature>
<comment type="subcellular location">
    <subcellularLocation>
        <location evidence="1">Periplasm</location>
    </subcellularLocation>
</comment>
<comment type="caution">
    <text evidence="5">The sequence shown here is derived from an EMBL/GenBank/DDBJ whole genome shotgun (WGS) entry which is preliminary data.</text>
</comment>
<feature type="chain" id="PRO_5021247849" evidence="3">
    <location>
        <begin position="28"/>
        <end position="575"/>
    </location>
</feature>
<dbReference type="SUPFAM" id="SSF53850">
    <property type="entry name" value="Periplasmic binding protein-like II"/>
    <property type="match status" value="1"/>
</dbReference>
<proteinExistence type="inferred from homology"/>
<keyword evidence="3" id="KW-0732">Signal</keyword>
<dbReference type="Proteomes" id="UP000317617">
    <property type="component" value="Unassembled WGS sequence"/>
</dbReference>
<dbReference type="EMBL" id="BJMU01000004">
    <property type="protein sequence ID" value="GEB82655.1"/>
    <property type="molecule type" value="Genomic_DNA"/>
</dbReference>
<comment type="similarity">
    <text evidence="2">Belongs to the bacterial solute-binding protein 5 family.</text>
</comment>
<evidence type="ECO:0000313" key="6">
    <source>
        <dbReference type="Proteomes" id="UP000317617"/>
    </source>
</evidence>
<organism evidence="5 6">
    <name type="scientific">Acetobacter orleanensis</name>
    <dbReference type="NCBI Taxonomy" id="104099"/>
    <lineage>
        <taxon>Bacteria</taxon>
        <taxon>Pseudomonadati</taxon>
        <taxon>Pseudomonadota</taxon>
        <taxon>Alphaproteobacteria</taxon>
        <taxon>Acetobacterales</taxon>
        <taxon>Acetobacteraceae</taxon>
        <taxon>Acetobacter</taxon>
    </lineage>
</organism>
<dbReference type="STRING" id="104099.AD949_04525"/>
<dbReference type="InterPro" id="IPR000914">
    <property type="entry name" value="SBP_5_dom"/>
</dbReference>
<evidence type="ECO:0000259" key="4">
    <source>
        <dbReference type="Pfam" id="PF00496"/>
    </source>
</evidence>
<evidence type="ECO:0000256" key="1">
    <source>
        <dbReference type="ARBA" id="ARBA00004418"/>
    </source>
</evidence>
<dbReference type="PIRSF" id="PIRSF002741">
    <property type="entry name" value="MppA"/>
    <property type="match status" value="1"/>
</dbReference>
<dbReference type="CDD" id="cd08506">
    <property type="entry name" value="PBP2_clavulanate_OppA2"/>
    <property type="match status" value="1"/>
</dbReference>
<sequence length="575" mass="62539">MQKRFFHAGCVLTALLAVADQVSALHAQPSATPLLPQAAVHFPSDPHKGGTLRLAAQDSGGTLDPQVSYISLIKELETPVYDGLLAFPKFSGPAAQHVIADLAETVPQSEDGGRTYRFTLRPNLHFSDGQTVGVEDVAASFRRLFKVGSPTAGPYYSHIIGADACLHDPAHCTLAGGIETDAATRTITFHLTEPDAEFLDRLAWFHAAIVPASTPPHDTGNTAPPGTGPYRVTSYDPATGMVLERNPYFQEWAHDAQPAGYPDTMQVTFGLDTEGEVTAIENGQYDWMYEDLPLDRLGEVGSRYAGQVQIYTLLLYYYAALNVRLPPFNSLKARQALNYAINRHAMVIYHGGPAVSAPLCQLLPQGTPGYVPNCAYTKGASPAHPLPQWQAPDLEEARRLVRESDTAGQKITIVAPLEGRYAAMAMELRSTLASLGYSATVRSLTQTVQFPYIQNSDNHVQLALTGWNADYPSASSFLQTLFACASFHPHSDNSPNISAFCNPEIDALMTTAARTALTSPEQSEKDWAEVDRALMAQAPAVPLVQIRRVTLLSKRTRNAIVTLNDEILLSQLQVR</sequence>
<name>A0A4Y3TPB4_9PROT</name>
<accession>A0A4Y3TPB4</accession>
<dbReference type="GO" id="GO:1904680">
    <property type="term" value="F:peptide transmembrane transporter activity"/>
    <property type="evidence" value="ECO:0007669"/>
    <property type="project" value="TreeGrafter"/>
</dbReference>
<dbReference type="Gene3D" id="3.10.105.10">
    <property type="entry name" value="Dipeptide-binding Protein, Domain 3"/>
    <property type="match status" value="1"/>
</dbReference>